<dbReference type="InterPro" id="IPR046342">
    <property type="entry name" value="CBS_dom_sf"/>
</dbReference>
<feature type="domain" description="CBS" evidence="3">
    <location>
        <begin position="81"/>
        <end position="140"/>
    </location>
</feature>
<evidence type="ECO:0000256" key="2">
    <source>
        <dbReference type="PROSITE-ProRule" id="PRU00703"/>
    </source>
</evidence>
<dbReference type="Gene3D" id="3.10.580.10">
    <property type="entry name" value="CBS-domain"/>
    <property type="match status" value="1"/>
</dbReference>
<dbReference type="InterPro" id="IPR000644">
    <property type="entry name" value="CBS_dom"/>
</dbReference>
<dbReference type="EMBL" id="FUWO01000004">
    <property type="protein sequence ID" value="SJZ39460.1"/>
    <property type="molecule type" value="Genomic_DNA"/>
</dbReference>
<dbReference type="PANTHER" id="PTHR43080">
    <property type="entry name" value="CBS DOMAIN-CONTAINING PROTEIN CBSX3, MITOCHONDRIAL"/>
    <property type="match status" value="1"/>
</dbReference>
<feature type="domain" description="CBS" evidence="3">
    <location>
        <begin position="7"/>
        <end position="62"/>
    </location>
</feature>
<dbReference type="Proteomes" id="UP000189941">
    <property type="component" value="Unassembled WGS sequence"/>
</dbReference>
<evidence type="ECO:0000313" key="4">
    <source>
        <dbReference type="EMBL" id="SJZ39460.1"/>
    </source>
</evidence>
<dbReference type="SUPFAM" id="SSF55021">
    <property type="entry name" value="ACT-like"/>
    <property type="match status" value="1"/>
</dbReference>
<dbReference type="InterPro" id="IPR045865">
    <property type="entry name" value="ACT-like_dom_sf"/>
</dbReference>
<dbReference type="OrthoDB" id="9802114at2"/>
<proteinExistence type="predicted"/>
<dbReference type="SMART" id="SM00116">
    <property type="entry name" value="CBS"/>
    <property type="match status" value="2"/>
</dbReference>
<keyword evidence="5" id="KW-1185">Reference proteome</keyword>
<evidence type="ECO:0000259" key="3">
    <source>
        <dbReference type="PROSITE" id="PS51371"/>
    </source>
</evidence>
<dbReference type="STRING" id="1121925.SAMN02746011_00651"/>
<protein>
    <submittedName>
        <fullName evidence="4">Acetoin utilization protein AcuB</fullName>
    </submittedName>
</protein>
<dbReference type="RefSeq" id="WP_078755470.1">
    <property type="nucleotide sequence ID" value="NZ_FUWO01000004.1"/>
</dbReference>
<dbReference type="AlphaFoldDB" id="A0A1T4KAI7"/>
<dbReference type="CDD" id="cd04584">
    <property type="entry name" value="CBS_pair_AcuB_like"/>
    <property type="match status" value="1"/>
</dbReference>
<evidence type="ECO:0000256" key="1">
    <source>
        <dbReference type="ARBA" id="ARBA00023122"/>
    </source>
</evidence>
<reference evidence="5" key="1">
    <citation type="submission" date="2017-02" db="EMBL/GenBank/DDBJ databases">
        <authorList>
            <person name="Varghese N."/>
            <person name="Submissions S."/>
        </authorList>
    </citation>
    <scope>NUCLEOTIDE SEQUENCE [LARGE SCALE GENOMIC DNA]</scope>
    <source>
        <strain evidence="5">DSM 15739</strain>
    </source>
</reference>
<accession>A0A1T4KAI7</accession>
<dbReference type="InterPro" id="IPR051257">
    <property type="entry name" value="Diverse_CBS-Domain"/>
</dbReference>
<gene>
    <name evidence="4" type="ORF">SAMN02746011_00651</name>
</gene>
<dbReference type="PROSITE" id="PS51371">
    <property type="entry name" value="CBS"/>
    <property type="match status" value="2"/>
</dbReference>
<name>A0A1T4KAI7_9LACT</name>
<evidence type="ECO:0000313" key="5">
    <source>
        <dbReference type="Proteomes" id="UP000189941"/>
    </source>
</evidence>
<dbReference type="PANTHER" id="PTHR43080:SF2">
    <property type="entry name" value="CBS DOMAIN-CONTAINING PROTEIN"/>
    <property type="match status" value="1"/>
</dbReference>
<organism evidence="4 5">
    <name type="scientific">Globicatella sulfidifaciens DSM 15739</name>
    <dbReference type="NCBI Taxonomy" id="1121925"/>
    <lineage>
        <taxon>Bacteria</taxon>
        <taxon>Bacillati</taxon>
        <taxon>Bacillota</taxon>
        <taxon>Bacilli</taxon>
        <taxon>Lactobacillales</taxon>
        <taxon>Aerococcaceae</taxon>
        <taxon>Globicatella</taxon>
    </lineage>
</organism>
<keyword evidence="1 2" id="KW-0129">CBS domain</keyword>
<sequence>MYVKNYMTTNLIVIGPEASMIDANDLMKQHNINRLPVVENERLVGLITRSIIAENSPSGATSLSKFELNYLLDKTKVKDIMEKQVIQISPDHLLEEAAVIMRNSNIGVLVVSENNQIKGIITDKDIFRAFADISGYNIPGSSVVVEVQQDRRGVIEEIGDALLESDSNLTNLVVYHTEDGIRVVIHIDSDNPSDLVEKLKNRNLIVNSVQVKEME</sequence>
<dbReference type="Pfam" id="PF00571">
    <property type="entry name" value="CBS"/>
    <property type="match status" value="2"/>
</dbReference>
<dbReference type="SUPFAM" id="SSF54631">
    <property type="entry name" value="CBS-domain pair"/>
    <property type="match status" value="1"/>
</dbReference>